<dbReference type="InterPro" id="IPR020103">
    <property type="entry name" value="PsdUridine_synth_cat_dom_sf"/>
</dbReference>
<dbReference type="Pfam" id="PF01142">
    <property type="entry name" value="TruD"/>
    <property type="match status" value="1"/>
</dbReference>
<dbReference type="InterPro" id="IPR001656">
    <property type="entry name" value="PsdUridine_synth_TruD"/>
</dbReference>
<comment type="similarity">
    <text evidence="1">Belongs to the pseudouridine synthase TruD family.</text>
</comment>
<dbReference type="InterPro" id="IPR042214">
    <property type="entry name" value="TruD_catalytic"/>
</dbReference>
<evidence type="ECO:0000313" key="5">
    <source>
        <dbReference type="Proteomes" id="UP000033999"/>
    </source>
</evidence>
<dbReference type="GO" id="GO:0140098">
    <property type="term" value="F:catalytic activity, acting on RNA"/>
    <property type="evidence" value="ECO:0007669"/>
    <property type="project" value="UniProtKB-ARBA"/>
</dbReference>
<dbReference type="GO" id="GO:0009982">
    <property type="term" value="F:pseudouridine synthase activity"/>
    <property type="evidence" value="ECO:0007669"/>
    <property type="project" value="InterPro"/>
</dbReference>
<dbReference type="EMBL" id="LCKX01000016">
    <property type="protein sequence ID" value="KKU07051.1"/>
    <property type="molecule type" value="Genomic_DNA"/>
</dbReference>
<evidence type="ECO:0000313" key="4">
    <source>
        <dbReference type="EMBL" id="KKU07051.1"/>
    </source>
</evidence>
<keyword evidence="2" id="KW-0413">Isomerase</keyword>
<organism evidence="4 5">
    <name type="scientific">Candidatus Magasanikbacteria bacterium GW2011_GWA2_45_39</name>
    <dbReference type="NCBI Taxonomy" id="1619041"/>
    <lineage>
        <taxon>Bacteria</taxon>
        <taxon>Candidatus Magasanikiibacteriota</taxon>
    </lineage>
</organism>
<sequence>MNQSTTYKIKCKNEDFQVTEVSLMPSLISKPPRFTYFWLQKSGLTTFDILDCIKTFFNLKFEDVANQGLKDEDAITEQLISIKKILSRKDITAFNKKYGAGNKYSRIKHVVGYGDKPIKERMLHGNSFRIVVRNLESSVANNLLDYLSAHRHHHFINYYDNQRFGMPGGPYNTHLIGEAIVKRDWKEAYNHIKITNNIPPSFIPKLENAINCKEVFKKINPKKVSFFVSSYNSFLWNNQTSLLIKDNTKSKKHHFENVGHLNLPTAHSFQCPHICEADGYEFENEKFTVKRKVNSRNVVVATTIYADDLEKDELHINKKKITISFFLPTGSYATMIVKQIFLKISKL</sequence>
<evidence type="ECO:0000256" key="2">
    <source>
        <dbReference type="ARBA" id="ARBA00023235"/>
    </source>
</evidence>
<dbReference type="SMR" id="A0A0G1MFD9"/>
<dbReference type="GO" id="GO:0003723">
    <property type="term" value="F:RNA binding"/>
    <property type="evidence" value="ECO:0007669"/>
    <property type="project" value="InterPro"/>
</dbReference>
<evidence type="ECO:0000256" key="1">
    <source>
        <dbReference type="ARBA" id="ARBA00007953"/>
    </source>
</evidence>
<reference evidence="4 5" key="1">
    <citation type="journal article" date="2015" name="Nature">
        <title>rRNA introns, odd ribosomes, and small enigmatic genomes across a large radiation of phyla.</title>
        <authorList>
            <person name="Brown C.T."/>
            <person name="Hug L.A."/>
            <person name="Thomas B.C."/>
            <person name="Sharon I."/>
            <person name="Castelle C.J."/>
            <person name="Singh A."/>
            <person name="Wilkins M.J."/>
            <person name="Williams K.H."/>
            <person name="Banfield J.F."/>
        </authorList>
    </citation>
    <scope>NUCLEOTIDE SEQUENCE [LARGE SCALE GENOMIC DNA]</scope>
</reference>
<evidence type="ECO:0000259" key="3">
    <source>
        <dbReference type="PROSITE" id="PS50984"/>
    </source>
</evidence>
<proteinExistence type="inferred from homology"/>
<comment type="caution">
    <text evidence="4">The sequence shown here is derived from an EMBL/GenBank/DDBJ whole genome shotgun (WGS) entry which is preliminary data.</text>
</comment>
<dbReference type="Gene3D" id="3.30.2350.20">
    <property type="entry name" value="TruD, catalytic domain"/>
    <property type="match status" value="2"/>
</dbReference>
<dbReference type="SUPFAM" id="SSF55120">
    <property type="entry name" value="Pseudouridine synthase"/>
    <property type="match status" value="1"/>
</dbReference>
<dbReference type="GO" id="GO:0001522">
    <property type="term" value="P:pseudouridine synthesis"/>
    <property type="evidence" value="ECO:0007669"/>
    <property type="project" value="InterPro"/>
</dbReference>
<protein>
    <submittedName>
        <fullName evidence="4">tRNA pseudouridine synthase D TruD</fullName>
    </submittedName>
</protein>
<dbReference type="Proteomes" id="UP000033999">
    <property type="component" value="Unassembled WGS sequence"/>
</dbReference>
<gene>
    <name evidence="4" type="ORF">UX10_C0016G0006</name>
</gene>
<dbReference type="InterPro" id="IPR011760">
    <property type="entry name" value="PsdUridine_synth_TruD_insert"/>
</dbReference>
<name>A0A0G1MFD9_9BACT</name>
<dbReference type="PANTHER" id="PTHR13326:SF21">
    <property type="entry name" value="PSEUDOURIDYLATE SYNTHASE PUS7L"/>
    <property type="match status" value="1"/>
</dbReference>
<dbReference type="GO" id="GO:0006396">
    <property type="term" value="P:RNA processing"/>
    <property type="evidence" value="ECO:0007669"/>
    <property type="project" value="UniProtKB-ARBA"/>
</dbReference>
<feature type="domain" description="TRUD" evidence="3">
    <location>
        <begin position="154"/>
        <end position="347"/>
    </location>
</feature>
<accession>A0A0G1MFD9</accession>
<dbReference type="PANTHER" id="PTHR13326">
    <property type="entry name" value="TRNA PSEUDOURIDINE SYNTHASE D"/>
    <property type="match status" value="1"/>
</dbReference>
<dbReference type="AlphaFoldDB" id="A0A0G1MFD9"/>
<dbReference type="PROSITE" id="PS50984">
    <property type="entry name" value="TRUD"/>
    <property type="match status" value="1"/>
</dbReference>